<reference evidence="22" key="1">
    <citation type="journal article" date="2013" name="Genome Biol. Evol.">
        <title>Substantial Variation in the Extent of Mitochondrial Genome Fragmentation among Blood-Sucking Lice of Mammals.</title>
        <authorList>
            <person name="Jiang H."/>
            <person name="Barker S.C."/>
            <person name="Shao R."/>
        </authorList>
    </citation>
    <scope>NUCLEOTIDE SEQUENCE</scope>
    <source>
        <strain evidence="22">B2418</strain>
    </source>
</reference>
<dbReference type="InterPro" id="IPR034210">
    <property type="entry name" value="CcO_II_C"/>
</dbReference>
<evidence type="ECO:0000256" key="13">
    <source>
        <dbReference type="ARBA" id="ARBA00022989"/>
    </source>
</evidence>
<dbReference type="PROSITE" id="PS00078">
    <property type="entry name" value="COX2"/>
    <property type="match status" value="1"/>
</dbReference>
<dbReference type="AlphaFoldDB" id="R9ZQ16"/>
<evidence type="ECO:0000256" key="16">
    <source>
        <dbReference type="ARBA" id="ARBA00023136"/>
    </source>
</evidence>
<dbReference type="GO" id="GO:0005507">
    <property type="term" value="F:copper ion binding"/>
    <property type="evidence" value="ECO:0007669"/>
    <property type="project" value="InterPro"/>
</dbReference>
<dbReference type="Pfam" id="PF02790">
    <property type="entry name" value="COX2_TM"/>
    <property type="match status" value="1"/>
</dbReference>
<dbReference type="PRINTS" id="PR01166">
    <property type="entry name" value="CYCOXIDASEII"/>
</dbReference>
<dbReference type="GO" id="GO:0005743">
    <property type="term" value="C:mitochondrial inner membrane"/>
    <property type="evidence" value="ECO:0007669"/>
    <property type="project" value="UniProtKB-SubCell"/>
</dbReference>
<comment type="subunit">
    <text evidence="3">Component of the cytochrome c oxidase (complex IV, CIV), a multisubunit enzyme composed of a catalytic core of 3 subunits and several supernumerary subunits. The complex exists as a monomer or a dimer and forms supercomplexes (SCs) in the inner mitochondrial membrane with ubiquinol-cytochrome c oxidoreductase (cytochrome b-c1 complex, complex III, CIII).</text>
</comment>
<evidence type="ECO:0000256" key="3">
    <source>
        <dbReference type="ARBA" id="ARBA00011164"/>
    </source>
</evidence>
<gene>
    <name evidence="22" type="primary">cox2</name>
</gene>
<evidence type="ECO:0000256" key="11">
    <source>
        <dbReference type="ARBA" id="ARBA00022967"/>
    </source>
</evidence>
<dbReference type="GO" id="GO:0042773">
    <property type="term" value="P:ATP synthesis coupled electron transport"/>
    <property type="evidence" value="ECO:0007669"/>
    <property type="project" value="TreeGrafter"/>
</dbReference>
<evidence type="ECO:0000256" key="7">
    <source>
        <dbReference type="ARBA" id="ARBA00022692"/>
    </source>
</evidence>
<dbReference type="InterPro" id="IPR045187">
    <property type="entry name" value="CcO_II"/>
</dbReference>
<comment type="subcellular location">
    <subcellularLocation>
        <location evidence="1 18">Mitochondrion inner membrane</location>
        <topology evidence="1 18">Multi-pass membrane protein</topology>
    </subcellularLocation>
</comment>
<feature type="domain" description="Cytochrome oxidase subunit II transmembrane region profile" evidence="21">
    <location>
        <begin position="1"/>
        <end position="91"/>
    </location>
</feature>
<dbReference type="CDD" id="cd13912">
    <property type="entry name" value="CcO_II_C"/>
    <property type="match status" value="1"/>
</dbReference>
<evidence type="ECO:0000259" key="21">
    <source>
        <dbReference type="PROSITE" id="PS50999"/>
    </source>
</evidence>
<dbReference type="FunFam" id="2.60.40.420:FF:000001">
    <property type="entry name" value="Cytochrome c oxidase subunit 2"/>
    <property type="match status" value="1"/>
</dbReference>
<comment type="catalytic activity">
    <reaction evidence="17">
        <text>4 Fe(II)-[cytochrome c] + O2 + 8 H(+)(in) = 4 Fe(III)-[cytochrome c] + 2 H2O + 4 H(+)(out)</text>
        <dbReference type="Rhea" id="RHEA:11436"/>
        <dbReference type="Rhea" id="RHEA-COMP:10350"/>
        <dbReference type="Rhea" id="RHEA-COMP:14399"/>
        <dbReference type="ChEBI" id="CHEBI:15377"/>
        <dbReference type="ChEBI" id="CHEBI:15378"/>
        <dbReference type="ChEBI" id="CHEBI:15379"/>
        <dbReference type="ChEBI" id="CHEBI:29033"/>
        <dbReference type="ChEBI" id="CHEBI:29034"/>
        <dbReference type="EC" id="7.1.1.9"/>
    </reaction>
    <physiologicalReaction direction="left-to-right" evidence="17">
        <dbReference type="Rhea" id="RHEA:11437"/>
    </physiologicalReaction>
</comment>
<evidence type="ECO:0000256" key="8">
    <source>
        <dbReference type="ARBA" id="ARBA00022723"/>
    </source>
</evidence>
<evidence type="ECO:0000256" key="19">
    <source>
        <dbReference type="SAM" id="Phobius"/>
    </source>
</evidence>
<keyword evidence="7 18" id="KW-0812">Transmembrane</keyword>
<keyword evidence="9 18" id="KW-0999">Mitochondrion inner membrane</keyword>
<evidence type="ECO:0000256" key="12">
    <source>
        <dbReference type="ARBA" id="ARBA00022982"/>
    </source>
</evidence>
<dbReference type="InterPro" id="IPR008972">
    <property type="entry name" value="Cupredoxin"/>
</dbReference>
<dbReference type="EMBL" id="KC814611">
    <property type="protein sequence ID" value="AGO44101.1"/>
    <property type="molecule type" value="Genomic_DNA"/>
</dbReference>
<keyword evidence="14 18" id="KW-0186">Copper</keyword>
<geneLocation type="mitochondrion" evidence="22"/>
<dbReference type="SUPFAM" id="SSF49503">
    <property type="entry name" value="Cupredoxins"/>
    <property type="match status" value="1"/>
</dbReference>
<dbReference type="NCBIfam" id="TIGR02866">
    <property type="entry name" value="CoxB"/>
    <property type="match status" value="1"/>
</dbReference>
<dbReference type="InterPro" id="IPR011759">
    <property type="entry name" value="Cyt_c_oxidase_su2_TM_dom"/>
</dbReference>
<proteinExistence type="inferred from homology"/>
<evidence type="ECO:0000256" key="17">
    <source>
        <dbReference type="ARBA" id="ARBA00049512"/>
    </source>
</evidence>
<keyword evidence="12 18" id="KW-0249">Electron transport</keyword>
<dbReference type="PANTHER" id="PTHR22888">
    <property type="entry name" value="CYTOCHROME C OXIDASE, SUBUNIT II"/>
    <property type="match status" value="1"/>
</dbReference>
<accession>R9ZQ16</accession>
<keyword evidence="13 19" id="KW-1133">Transmembrane helix</keyword>
<evidence type="ECO:0000256" key="1">
    <source>
        <dbReference type="ARBA" id="ARBA00004448"/>
    </source>
</evidence>
<comment type="function">
    <text evidence="18">Component of the cytochrome c oxidase, the last enzyme in the mitochondrial electron transport chain which drives oxidative phosphorylation. The respiratory chain contains 3 multisubunit complexes succinate dehydrogenase (complex II, CII), ubiquinol-cytochrome c oxidoreductase (cytochrome b-c1 complex, complex III, CIII) and cytochrome c oxidase (complex IV, CIV), that cooperate to transfer electrons derived from NADH and succinate to molecular oxygen, creating an electrochemical gradient over the inner membrane that drives transmembrane transport and the ATP synthase. Cytochrome c oxidase is the component of the respiratory chain that catalyzes the reduction of oxygen to water. Electrons originating from reduced cytochrome c in the intermembrane space (IMS) are transferred via the dinuclear copper A center (CU(A)) of subunit 2 and heme A of subunit 1 to the active site in subunit 1, a binuclear center (BNC) formed by heme A3 and copper B (CU(B)). The BNC reduces molecular oxygen to 2 water molecules using 4 electrons from cytochrome c in the IMS and 4 protons from the mitochondrial matrix.</text>
</comment>
<dbReference type="GO" id="GO:0004129">
    <property type="term" value="F:cytochrome-c oxidase activity"/>
    <property type="evidence" value="ECO:0007669"/>
    <property type="project" value="UniProtKB-EC"/>
</dbReference>
<dbReference type="Gene3D" id="2.60.40.420">
    <property type="entry name" value="Cupredoxins - blue copper proteins"/>
    <property type="match status" value="1"/>
</dbReference>
<dbReference type="PROSITE" id="PS50857">
    <property type="entry name" value="COX2_CUA"/>
    <property type="match status" value="1"/>
</dbReference>
<keyword evidence="15 18" id="KW-0496">Mitochondrion</keyword>
<organism evidence="22">
    <name type="scientific">Haematopinus apri</name>
    <dbReference type="NCBI Taxonomy" id="1348091"/>
    <lineage>
        <taxon>Eukaryota</taxon>
        <taxon>Metazoa</taxon>
        <taxon>Ecdysozoa</taxon>
        <taxon>Arthropoda</taxon>
        <taxon>Hexapoda</taxon>
        <taxon>Insecta</taxon>
        <taxon>Pterygota</taxon>
        <taxon>Neoptera</taxon>
        <taxon>Paraneoptera</taxon>
        <taxon>Psocodea</taxon>
        <taxon>Troctomorpha</taxon>
        <taxon>Phthiraptera</taxon>
        <taxon>Anoplura</taxon>
        <taxon>Haematopinidae</taxon>
        <taxon>Haematopinus</taxon>
    </lineage>
</organism>
<evidence type="ECO:0000256" key="14">
    <source>
        <dbReference type="ARBA" id="ARBA00023008"/>
    </source>
</evidence>
<evidence type="ECO:0000256" key="18">
    <source>
        <dbReference type="RuleBase" id="RU000457"/>
    </source>
</evidence>
<name>R9ZQ16_9NEOP</name>
<keyword evidence="5 18" id="KW-0813">Transport</keyword>
<keyword evidence="16 18" id="KW-0472">Membrane</keyword>
<dbReference type="InterPro" id="IPR001505">
    <property type="entry name" value="Copper_CuA"/>
</dbReference>
<evidence type="ECO:0000313" key="22">
    <source>
        <dbReference type="EMBL" id="AGO44101.1"/>
    </source>
</evidence>
<dbReference type="SUPFAM" id="SSF81464">
    <property type="entry name" value="Cytochrome c oxidase subunit II-like, transmembrane region"/>
    <property type="match status" value="1"/>
</dbReference>
<feature type="transmembrane region" description="Helical" evidence="19">
    <location>
        <begin position="63"/>
        <end position="87"/>
    </location>
</feature>
<evidence type="ECO:0000256" key="10">
    <source>
        <dbReference type="ARBA" id="ARBA00022842"/>
    </source>
</evidence>
<sequence>MPCWGQMGFQDSSSPMMGYITGVHDWIMIVVLVVVSIVMYVLGGMMLTKGWDRFLVSAETLEFIWAGLPAISLGLLAIPSLHCLYLMEEAYSPFLSFKVVGHQWYWSYEYSDYSDLEFDSYMLSQDSLFRLLEVDNAVAIPMDCEVRVLVTSGDVIHSWTVPSMGVKSDAIPGRLNQLVLIGSKLGSYYGQCSEMCGANHSFMPIKVDVLSKDLFMNWLLQ</sequence>
<comment type="cofactor">
    <cofactor evidence="18">
        <name>Cu cation</name>
        <dbReference type="ChEBI" id="CHEBI:23378"/>
    </cofactor>
    <text evidence="18">Binds a copper A center.</text>
</comment>
<evidence type="ECO:0000259" key="20">
    <source>
        <dbReference type="PROSITE" id="PS50857"/>
    </source>
</evidence>
<feature type="transmembrane region" description="Helical" evidence="19">
    <location>
        <begin position="26"/>
        <end position="43"/>
    </location>
</feature>
<feature type="domain" description="Cytochrome oxidase subunit II copper A binding" evidence="20">
    <location>
        <begin position="92"/>
        <end position="221"/>
    </location>
</feature>
<keyword evidence="11" id="KW-1278">Translocase</keyword>
<evidence type="ECO:0000256" key="15">
    <source>
        <dbReference type="ARBA" id="ARBA00023128"/>
    </source>
</evidence>
<dbReference type="GO" id="GO:0016491">
    <property type="term" value="F:oxidoreductase activity"/>
    <property type="evidence" value="ECO:0007669"/>
    <property type="project" value="InterPro"/>
</dbReference>
<evidence type="ECO:0000256" key="2">
    <source>
        <dbReference type="ARBA" id="ARBA00007866"/>
    </source>
</evidence>
<dbReference type="PANTHER" id="PTHR22888:SF9">
    <property type="entry name" value="CYTOCHROME C OXIDASE SUBUNIT 2"/>
    <property type="match status" value="1"/>
</dbReference>
<keyword evidence="6 18" id="KW-0679">Respiratory chain</keyword>
<dbReference type="InterPro" id="IPR036257">
    <property type="entry name" value="Cyt_c_oxidase_su2_TM_sf"/>
</dbReference>
<comment type="similarity">
    <text evidence="2 18">Belongs to the cytochrome c oxidase subunit 2 family.</text>
</comment>
<dbReference type="InterPro" id="IPR002429">
    <property type="entry name" value="CcO_II-like_C"/>
</dbReference>
<keyword evidence="10" id="KW-0460">Magnesium</keyword>
<protein>
    <recommendedName>
        <fullName evidence="4 18">Cytochrome c oxidase subunit 2</fullName>
    </recommendedName>
</protein>
<evidence type="ECO:0000256" key="4">
    <source>
        <dbReference type="ARBA" id="ARBA00015946"/>
    </source>
</evidence>
<evidence type="ECO:0000256" key="5">
    <source>
        <dbReference type="ARBA" id="ARBA00022448"/>
    </source>
</evidence>
<keyword evidence="8 18" id="KW-0479">Metal-binding</keyword>
<evidence type="ECO:0000256" key="6">
    <source>
        <dbReference type="ARBA" id="ARBA00022660"/>
    </source>
</evidence>
<dbReference type="PROSITE" id="PS50999">
    <property type="entry name" value="COX2_TM"/>
    <property type="match status" value="1"/>
</dbReference>
<dbReference type="Gene3D" id="1.10.287.90">
    <property type="match status" value="1"/>
</dbReference>
<evidence type="ECO:0000256" key="9">
    <source>
        <dbReference type="ARBA" id="ARBA00022792"/>
    </source>
</evidence>
<dbReference type="InterPro" id="IPR014222">
    <property type="entry name" value="Cyt_c_oxidase_su2"/>
</dbReference>
<dbReference type="Pfam" id="PF00116">
    <property type="entry name" value="COX2"/>
    <property type="match status" value="1"/>
</dbReference>